<gene>
    <name evidence="1" type="ORF">CGI_10012425</name>
</gene>
<name>K1QQG8_MAGGI</name>
<dbReference type="EMBL" id="JH818658">
    <property type="protein sequence ID" value="EKC36028.1"/>
    <property type="molecule type" value="Genomic_DNA"/>
</dbReference>
<dbReference type="AlphaFoldDB" id="K1QQG8"/>
<dbReference type="OrthoDB" id="10366677at2759"/>
<dbReference type="InParanoid" id="K1QQG8"/>
<sequence length="189" mass="21893">MPKSEKRHRGYKFLSDLCLGAWDLVTASRQKIGMVLTFMTLTLSAATVIGMAFDRDLNPLQRYNQESCALQASFGLISVGSGIQFLLFFFLLYQFFKARHNKHRVDEYHLNVSANALSTMALVSGMTLYVTMLTSSMDFWYYFLGWDSVAFAILNTLIWFVTQYYHRHAERYSTHRRLREESTSEDDSS</sequence>
<protein>
    <recommendedName>
        <fullName evidence="2">MARVEL domain-containing protein</fullName>
    </recommendedName>
</protein>
<proteinExistence type="predicted"/>
<evidence type="ECO:0008006" key="2">
    <source>
        <dbReference type="Google" id="ProtNLM"/>
    </source>
</evidence>
<reference evidence="1" key="1">
    <citation type="journal article" date="2012" name="Nature">
        <title>The oyster genome reveals stress adaptation and complexity of shell formation.</title>
        <authorList>
            <person name="Zhang G."/>
            <person name="Fang X."/>
            <person name="Guo X."/>
            <person name="Li L."/>
            <person name="Luo R."/>
            <person name="Xu F."/>
            <person name="Yang P."/>
            <person name="Zhang L."/>
            <person name="Wang X."/>
            <person name="Qi H."/>
            <person name="Xiong Z."/>
            <person name="Que H."/>
            <person name="Xie Y."/>
            <person name="Holland P.W."/>
            <person name="Paps J."/>
            <person name="Zhu Y."/>
            <person name="Wu F."/>
            <person name="Chen Y."/>
            <person name="Wang J."/>
            <person name="Peng C."/>
            <person name="Meng J."/>
            <person name="Yang L."/>
            <person name="Liu J."/>
            <person name="Wen B."/>
            <person name="Zhang N."/>
            <person name="Huang Z."/>
            <person name="Zhu Q."/>
            <person name="Feng Y."/>
            <person name="Mount A."/>
            <person name="Hedgecock D."/>
            <person name="Xu Z."/>
            <person name="Liu Y."/>
            <person name="Domazet-Loso T."/>
            <person name="Du Y."/>
            <person name="Sun X."/>
            <person name="Zhang S."/>
            <person name="Liu B."/>
            <person name="Cheng P."/>
            <person name="Jiang X."/>
            <person name="Li J."/>
            <person name="Fan D."/>
            <person name="Wang W."/>
            <person name="Fu W."/>
            <person name="Wang T."/>
            <person name="Wang B."/>
            <person name="Zhang J."/>
            <person name="Peng Z."/>
            <person name="Li Y."/>
            <person name="Li N."/>
            <person name="Wang J."/>
            <person name="Chen M."/>
            <person name="He Y."/>
            <person name="Tan F."/>
            <person name="Song X."/>
            <person name="Zheng Q."/>
            <person name="Huang R."/>
            <person name="Yang H."/>
            <person name="Du X."/>
            <person name="Chen L."/>
            <person name="Yang M."/>
            <person name="Gaffney P.M."/>
            <person name="Wang S."/>
            <person name="Luo L."/>
            <person name="She Z."/>
            <person name="Ming Y."/>
            <person name="Huang W."/>
            <person name="Zhang S."/>
            <person name="Huang B."/>
            <person name="Zhang Y."/>
            <person name="Qu T."/>
            <person name="Ni P."/>
            <person name="Miao G."/>
            <person name="Wang J."/>
            <person name="Wang Q."/>
            <person name="Steinberg C.E."/>
            <person name="Wang H."/>
            <person name="Li N."/>
            <person name="Qian L."/>
            <person name="Zhang G."/>
            <person name="Li Y."/>
            <person name="Yang H."/>
            <person name="Liu X."/>
            <person name="Wang J."/>
            <person name="Yin Y."/>
            <person name="Wang J."/>
        </authorList>
    </citation>
    <scope>NUCLEOTIDE SEQUENCE [LARGE SCALE GENOMIC DNA]</scope>
    <source>
        <strain evidence="1">05x7-T-G4-1.051#20</strain>
    </source>
</reference>
<accession>K1QQG8</accession>
<organism evidence="1">
    <name type="scientific">Magallana gigas</name>
    <name type="common">Pacific oyster</name>
    <name type="synonym">Crassostrea gigas</name>
    <dbReference type="NCBI Taxonomy" id="29159"/>
    <lineage>
        <taxon>Eukaryota</taxon>
        <taxon>Metazoa</taxon>
        <taxon>Spiralia</taxon>
        <taxon>Lophotrochozoa</taxon>
        <taxon>Mollusca</taxon>
        <taxon>Bivalvia</taxon>
        <taxon>Autobranchia</taxon>
        <taxon>Pteriomorphia</taxon>
        <taxon>Ostreida</taxon>
        <taxon>Ostreoidea</taxon>
        <taxon>Ostreidae</taxon>
        <taxon>Magallana</taxon>
    </lineage>
</organism>
<dbReference type="HOGENOM" id="CLU_1435726_0_0_1"/>
<evidence type="ECO:0000313" key="1">
    <source>
        <dbReference type="EMBL" id="EKC36028.1"/>
    </source>
</evidence>